<evidence type="ECO:0008006" key="4">
    <source>
        <dbReference type="Google" id="ProtNLM"/>
    </source>
</evidence>
<keyword evidence="1" id="KW-0472">Membrane</keyword>
<organism evidence="2 3">
    <name type="scientific">Clonostachys byssicola</name>
    <dbReference type="NCBI Taxonomy" id="160290"/>
    <lineage>
        <taxon>Eukaryota</taxon>
        <taxon>Fungi</taxon>
        <taxon>Dikarya</taxon>
        <taxon>Ascomycota</taxon>
        <taxon>Pezizomycotina</taxon>
        <taxon>Sordariomycetes</taxon>
        <taxon>Hypocreomycetidae</taxon>
        <taxon>Hypocreales</taxon>
        <taxon>Bionectriaceae</taxon>
        <taxon>Clonostachys</taxon>
    </lineage>
</organism>
<dbReference type="OrthoDB" id="5344006at2759"/>
<name>A0A9N9Y254_9HYPO</name>
<sequence>MFFFIAHLNKEKSSVPWMFYFQKLQGSAMLTLVSNLVMGLWIFFRSWIPKISATVNGILAATWAAGYGLLIDAMKSTITTPCSVAYWGDNRGILVCSLYKTLLAAGAVGLTIAMVVLDVLAARTLRSSRKSRTEMNELLLGKPTETIYEPVWSTRDDFAVNLEPTENEKYEGLRRNSDP</sequence>
<dbReference type="Proteomes" id="UP000754883">
    <property type="component" value="Unassembled WGS sequence"/>
</dbReference>
<comment type="caution">
    <text evidence="2">The sequence shown here is derived from an EMBL/GenBank/DDBJ whole genome shotgun (WGS) entry which is preliminary data.</text>
</comment>
<dbReference type="AlphaFoldDB" id="A0A9N9Y254"/>
<keyword evidence="3" id="KW-1185">Reference proteome</keyword>
<feature type="transmembrane region" description="Helical" evidence="1">
    <location>
        <begin position="24"/>
        <end position="44"/>
    </location>
</feature>
<proteinExistence type="predicted"/>
<keyword evidence="1" id="KW-0812">Transmembrane</keyword>
<gene>
    <name evidence="2" type="ORF">CBYS24578_00007014</name>
</gene>
<dbReference type="EMBL" id="CABFNO020001476">
    <property type="protein sequence ID" value="CAG9990767.1"/>
    <property type="molecule type" value="Genomic_DNA"/>
</dbReference>
<evidence type="ECO:0000313" key="2">
    <source>
        <dbReference type="EMBL" id="CAG9990767.1"/>
    </source>
</evidence>
<evidence type="ECO:0000313" key="3">
    <source>
        <dbReference type="Proteomes" id="UP000754883"/>
    </source>
</evidence>
<feature type="transmembrane region" description="Helical" evidence="1">
    <location>
        <begin position="102"/>
        <end position="122"/>
    </location>
</feature>
<keyword evidence="1" id="KW-1133">Transmembrane helix</keyword>
<reference evidence="2" key="1">
    <citation type="submission" date="2021-10" db="EMBL/GenBank/DDBJ databases">
        <authorList>
            <person name="Piombo E."/>
        </authorList>
    </citation>
    <scope>NUCLEOTIDE SEQUENCE</scope>
</reference>
<protein>
    <recommendedName>
        <fullName evidence="4">MARVEL domain-containing protein</fullName>
    </recommendedName>
</protein>
<evidence type="ECO:0000256" key="1">
    <source>
        <dbReference type="SAM" id="Phobius"/>
    </source>
</evidence>
<accession>A0A9N9Y254</accession>
<feature type="transmembrane region" description="Helical" evidence="1">
    <location>
        <begin position="51"/>
        <end position="71"/>
    </location>
</feature>